<comment type="caution">
    <text evidence="1">The sequence shown here is derived from an EMBL/GenBank/DDBJ whole genome shotgun (WGS) entry which is preliminary data.</text>
</comment>
<protein>
    <submittedName>
        <fullName evidence="1">Uncharacterized protein</fullName>
    </submittedName>
</protein>
<evidence type="ECO:0000313" key="2">
    <source>
        <dbReference type="Proteomes" id="UP000766486"/>
    </source>
</evidence>
<keyword evidence="2" id="KW-1185">Reference proteome</keyword>
<evidence type="ECO:0000313" key="1">
    <source>
        <dbReference type="EMBL" id="VUC27216.1"/>
    </source>
</evidence>
<reference evidence="1 2" key="1">
    <citation type="submission" date="2019-06" db="EMBL/GenBank/DDBJ databases">
        <authorList>
            <person name="Broberg M."/>
        </authorList>
    </citation>
    <scope>NUCLEOTIDE SEQUENCE [LARGE SCALE GENOMIC DNA]</scope>
</reference>
<dbReference type="EMBL" id="CABFNS010000765">
    <property type="protein sequence ID" value="VUC27216.1"/>
    <property type="molecule type" value="Genomic_DNA"/>
</dbReference>
<name>A0ABY6U840_BIOOC</name>
<sequence length="87" mass="9194">MAGFDGASRNCLLLGTQALIQGIAASSSTPNRASIITQIQLFENMSYFPDARLLGCHSNCISLIGELANTLQNGSKTFVIGHPPTRA</sequence>
<gene>
    <name evidence="1" type="ORF">CLO192961_LOCUS207450</name>
</gene>
<proteinExistence type="predicted"/>
<accession>A0ABY6U840</accession>
<dbReference type="Proteomes" id="UP000766486">
    <property type="component" value="Unassembled WGS sequence"/>
</dbReference>
<organism evidence="1 2">
    <name type="scientific">Bionectria ochroleuca</name>
    <name type="common">Gliocladium roseum</name>
    <dbReference type="NCBI Taxonomy" id="29856"/>
    <lineage>
        <taxon>Eukaryota</taxon>
        <taxon>Fungi</taxon>
        <taxon>Dikarya</taxon>
        <taxon>Ascomycota</taxon>
        <taxon>Pezizomycotina</taxon>
        <taxon>Sordariomycetes</taxon>
        <taxon>Hypocreomycetidae</taxon>
        <taxon>Hypocreales</taxon>
        <taxon>Bionectriaceae</taxon>
        <taxon>Clonostachys</taxon>
    </lineage>
</organism>